<feature type="domain" description="Retropepsin-like aspartic endopeptidase" evidence="2">
    <location>
        <begin position="74"/>
        <end position="207"/>
    </location>
</feature>
<gene>
    <name evidence="3" type="ORF">GCM10022277_44880</name>
</gene>
<keyword evidence="1" id="KW-0732">Signal</keyword>
<evidence type="ECO:0000313" key="4">
    <source>
        <dbReference type="Proteomes" id="UP001501565"/>
    </source>
</evidence>
<dbReference type="InterPro" id="IPR021109">
    <property type="entry name" value="Peptidase_aspartic_dom_sf"/>
</dbReference>
<dbReference type="PANTHER" id="PTHR38037:SF2">
    <property type="entry name" value="ATP-DEPENDENT ZINC PROTEASE DOMAIN-CONTAINING PROTEIN-RELATED"/>
    <property type="match status" value="1"/>
</dbReference>
<comment type="caution">
    <text evidence="3">The sequence shown here is derived from an EMBL/GenBank/DDBJ whole genome shotgun (WGS) entry which is preliminary data.</text>
</comment>
<proteinExistence type="predicted"/>
<dbReference type="RefSeq" id="WP_344800913.1">
    <property type="nucleotide sequence ID" value="NZ_BAABBN010000017.1"/>
</dbReference>
<evidence type="ECO:0000313" key="3">
    <source>
        <dbReference type="EMBL" id="GAA3944175.1"/>
    </source>
</evidence>
<dbReference type="Proteomes" id="UP001501565">
    <property type="component" value="Unassembled WGS sequence"/>
</dbReference>
<dbReference type="SUPFAM" id="SSF50630">
    <property type="entry name" value="Acid proteases"/>
    <property type="match status" value="1"/>
</dbReference>
<organism evidence="3 4">
    <name type="scientific">Litoribacillus peritrichatus</name>
    <dbReference type="NCBI Taxonomy" id="718191"/>
    <lineage>
        <taxon>Bacteria</taxon>
        <taxon>Pseudomonadati</taxon>
        <taxon>Pseudomonadota</taxon>
        <taxon>Gammaproteobacteria</taxon>
        <taxon>Oceanospirillales</taxon>
        <taxon>Oceanospirillaceae</taxon>
        <taxon>Litoribacillus</taxon>
    </lineage>
</organism>
<feature type="chain" id="PRO_5047043655" evidence="1">
    <location>
        <begin position="19"/>
        <end position="214"/>
    </location>
</feature>
<feature type="signal peptide" evidence="1">
    <location>
        <begin position="1"/>
        <end position="18"/>
    </location>
</feature>
<keyword evidence="3" id="KW-0645">Protease</keyword>
<dbReference type="PANTHER" id="PTHR38037">
    <property type="entry name" value="ZN_PROTEASE DOMAIN-CONTAINING PROTEIN"/>
    <property type="match status" value="1"/>
</dbReference>
<dbReference type="InterPro" id="IPR008503">
    <property type="entry name" value="Asp_endopeptidase"/>
</dbReference>
<name>A0ABP7NDQ3_9GAMM</name>
<keyword evidence="4" id="KW-1185">Reference proteome</keyword>
<dbReference type="GO" id="GO:0006508">
    <property type="term" value="P:proteolysis"/>
    <property type="evidence" value="ECO:0007669"/>
    <property type="project" value="UniProtKB-KW"/>
</dbReference>
<dbReference type="Pfam" id="PF05618">
    <property type="entry name" value="Zn_protease"/>
    <property type="match status" value="1"/>
</dbReference>
<dbReference type="EMBL" id="BAABBN010000017">
    <property type="protein sequence ID" value="GAA3944175.1"/>
    <property type="molecule type" value="Genomic_DNA"/>
</dbReference>
<dbReference type="Gene3D" id="2.40.70.10">
    <property type="entry name" value="Acid Proteases"/>
    <property type="match status" value="1"/>
</dbReference>
<dbReference type="GO" id="GO:0008233">
    <property type="term" value="F:peptidase activity"/>
    <property type="evidence" value="ECO:0007669"/>
    <property type="project" value="UniProtKB-KW"/>
</dbReference>
<sequence>MVTRSLSTLFLVSTLAGCATFGQPENQPPACPEPVAQEVKACPEVVAPEPKVVTKEVKVEVLPEAYKSIEDKLVIGQVEHTLVDPSGWTFKSRIDSGATTTSIDARDIKKFERDGKDWVRFNLFDRDTKETFEIEKPVSRVVQIKRHGAGIQERYAIELNLTIGKLSETVEVTLTDRSDFTYPVLIGRNFLIDRAVVDVSAKFIAKTPKKTVKQ</sequence>
<reference evidence="4" key="1">
    <citation type="journal article" date="2019" name="Int. J. Syst. Evol. Microbiol.">
        <title>The Global Catalogue of Microorganisms (GCM) 10K type strain sequencing project: providing services to taxonomists for standard genome sequencing and annotation.</title>
        <authorList>
            <consortium name="The Broad Institute Genomics Platform"/>
            <consortium name="The Broad Institute Genome Sequencing Center for Infectious Disease"/>
            <person name="Wu L."/>
            <person name="Ma J."/>
        </authorList>
    </citation>
    <scope>NUCLEOTIDE SEQUENCE [LARGE SCALE GENOMIC DNA]</scope>
    <source>
        <strain evidence="4">JCM 17551</strain>
    </source>
</reference>
<dbReference type="PROSITE" id="PS51257">
    <property type="entry name" value="PROKAR_LIPOPROTEIN"/>
    <property type="match status" value="1"/>
</dbReference>
<accession>A0ABP7NDQ3</accession>
<protein>
    <submittedName>
        <fullName evidence="3">ATP-dependent zinc protease</fullName>
    </submittedName>
</protein>
<evidence type="ECO:0000256" key="1">
    <source>
        <dbReference type="SAM" id="SignalP"/>
    </source>
</evidence>
<evidence type="ECO:0000259" key="2">
    <source>
        <dbReference type="Pfam" id="PF05618"/>
    </source>
</evidence>
<keyword evidence="3" id="KW-0378">Hydrolase</keyword>